<dbReference type="OrthoDB" id="498204at2759"/>
<comment type="caution">
    <text evidence="10">The sequence shown here is derived from an EMBL/GenBank/DDBJ whole genome shotgun (WGS) entry which is preliminary data.</text>
</comment>
<dbReference type="SUPFAM" id="SSF51905">
    <property type="entry name" value="FAD/NAD(P)-binding domain"/>
    <property type="match status" value="1"/>
</dbReference>
<evidence type="ECO:0000313" key="11">
    <source>
        <dbReference type="Proteomes" id="UP000215335"/>
    </source>
</evidence>
<dbReference type="STRING" id="543379.A0A232FH17"/>
<dbReference type="AlphaFoldDB" id="A0A232FH17"/>
<dbReference type="EMBL" id="NNAY01000199">
    <property type="protein sequence ID" value="OXU30056.1"/>
    <property type="molecule type" value="Genomic_DNA"/>
</dbReference>
<dbReference type="PANTHER" id="PTHR43104">
    <property type="entry name" value="L-2-HYDROXYGLUTARATE DEHYDROGENASE, MITOCHONDRIAL"/>
    <property type="match status" value="1"/>
</dbReference>
<comment type="cofactor">
    <cofactor evidence="1">
        <name>FAD</name>
        <dbReference type="ChEBI" id="CHEBI:57692"/>
    </cofactor>
</comment>
<keyword evidence="11" id="KW-1185">Reference proteome</keyword>
<keyword evidence="3" id="KW-0274">FAD</keyword>
<comment type="catalytic activity">
    <reaction evidence="5">
        <text>(S)-2-hydroxyglutarate + A = 2-oxoglutarate + AH2</text>
        <dbReference type="Rhea" id="RHEA:21252"/>
        <dbReference type="ChEBI" id="CHEBI:13193"/>
        <dbReference type="ChEBI" id="CHEBI:16782"/>
        <dbReference type="ChEBI" id="CHEBI:16810"/>
        <dbReference type="ChEBI" id="CHEBI:17499"/>
        <dbReference type="EC" id="1.1.99.2"/>
    </reaction>
</comment>
<evidence type="ECO:0000256" key="3">
    <source>
        <dbReference type="ARBA" id="ARBA00022827"/>
    </source>
</evidence>
<evidence type="ECO:0000256" key="4">
    <source>
        <dbReference type="ARBA" id="ARBA00023002"/>
    </source>
</evidence>
<protein>
    <recommendedName>
        <fullName evidence="8">L-2-hydroxyglutarate dehydrogenase, mitochondrial</fullName>
        <ecNumber evidence="7">1.1.99.2</ecNumber>
    </recommendedName>
</protein>
<name>A0A232FH17_9HYME</name>
<dbReference type="InterPro" id="IPR036188">
    <property type="entry name" value="FAD/NAD-bd_sf"/>
</dbReference>
<dbReference type="Gene3D" id="3.30.9.10">
    <property type="entry name" value="D-Amino Acid Oxidase, subunit A, domain 2"/>
    <property type="match status" value="1"/>
</dbReference>
<reference evidence="10 11" key="1">
    <citation type="journal article" date="2017" name="Curr. Biol.">
        <title>The Evolution of Venom by Co-option of Single-Copy Genes.</title>
        <authorList>
            <person name="Martinson E.O."/>
            <person name="Mrinalini"/>
            <person name="Kelkar Y.D."/>
            <person name="Chang C.H."/>
            <person name="Werren J.H."/>
        </authorList>
    </citation>
    <scope>NUCLEOTIDE SEQUENCE [LARGE SCALE GENOMIC DNA]</scope>
    <source>
        <strain evidence="10 11">Alberta</strain>
        <tissue evidence="10">Whole body</tissue>
    </source>
</reference>
<evidence type="ECO:0000256" key="1">
    <source>
        <dbReference type="ARBA" id="ARBA00001974"/>
    </source>
</evidence>
<gene>
    <name evidence="10" type="ORF">TSAR_015259</name>
</gene>
<proteinExistence type="inferred from homology"/>
<evidence type="ECO:0000256" key="6">
    <source>
        <dbReference type="ARBA" id="ARBA00037941"/>
    </source>
</evidence>
<dbReference type="NCBIfam" id="NF008726">
    <property type="entry name" value="PRK11728.1"/>
    <property type="match status" value="1"/>
</dbReference>
<dbReference type="PANTHER" id="PTHR43104:SF2">
    <property type="entry name" value="L-2-HYDROXYGLUTARATE DEHYDROGENASE, MITOCHONDRIAL"/>
    <property type="match status" value="1"/>
</dbReference>
<dbReference type="Pfam" id="PF01266">
    <property type="entry name" value="DAO"/>
    <property type="match status" value="1"/>
</dbReference>
<evidence type="ECO:0000256" key="8">
    <source>
        <dbReference type="ARBA" id="ARBA00041137"/>
    </source>
</evidence>
<dbReference type="EC" id="1.1.99.2" evidence="7"/>
<evidence type="ECO:0000256" key="7">
    <source>
        <dbReference type="ARBA" id="ARBA00038878"/>
    </source>
</evidence>
<evidence type="ECO:0000256" key="2">
    <source>
        <dbReference type="ARBA" id="ARBA00022630"/>
    </source>
</evidence>
<accession>A0A232FH17</accession>
<evidence type="ECO:0000259" key="9">
    <source>
        <dbReference type="Pfam" id="PF01266"/>
    </source>
</evidence>
<evidence type="ECO:0000256" key="5">
    <source>
        <dbReference type="ARBA" id="ARBA00036066"/>
    </source>
</evidence>
<organism evidence="10 11">
    <name type="scientific">Trichomalopsis sarcophagae</name>
    <dbReference type="NCBI Taxonomy" id="543379"/>
    <lineage>
        <taxon>Eukaryota</taxon>
        <taxon>Metazoa</taxon>
        <taxon>Ecdysozoa</taxon>
        <taxon>Arthropoda</taxon>
        <taxon>Hexapoda</taxon>
        <taxon>Insecta</taxon>
        <taxon>Pterygota</taxon>
        <taxon>Neoptera</taxon>
        <taxon>Endopterygota</taxon>
        <taxon>Hymenoptera</taxon>
        <taxon>Apocrita</taxon>
        <taxon>Proctotrupomorpha</taxon>
        <taxon>Chalcidoidea</taxon>
        <taxon>Pteromalidae</taxon>
        <taxon>Pteromalinae</taxon>
        <taxon>Trichomalopsis</taxon>
    </lineage>
</organism>
<dbReference type="InterPro" id="IPR006076">
    <property type="entry name" value="FAD-dep_OxRdtase"/>
</dbReference>
<evidence type="ECO:0000313" key="10">
    <source>
        <dbReference type="EMBL" id="OXU30056.1"/>
    </source>
</evidence>
<dbReference type="Gene3D" id="3.50.50.60">
    <property type="entry name" value="FAD/NAD(P)-binding domain"/>
    <property type="match status" value="1"/>
</dbReference>
<dbReference type="GO" id="GO:0047545">
    <property type="term" value="F:(S)-2-hydroxyglutarate dehydrogenase activity"/>
    <property type="evidence" value="ECO:0007669"/>
    <property type="project" value="UniProtKB-EC"/>
</dbReference>
<comment type="similarity">
    <text evidence="6">Belongs to the L2HGDH family.</text>
</comment>
<keyword evidence="4" id="KW-0560">Oxidoreductase</keyword>
<keyword evidence="2" id="KW-0285">Flavoprotein</keyword>
<dbReference type="Proteomes" id="UP000215335">
    <property type="component" value="Unassembled WGS sequence"/>
</dbReference>
<feature type="domain" description="FAD dependent oxidoreductase" evidence="9">
    <location>
        <begin position="37"/>
        <end position="438"/>
    </location>
</feature>
<sequence>MTTSMIRTLTTRTSLTCVNSVYRNGSTLSADSCGTYDLVVVGGGIVGCATAREMKSRHPQMRIAIVEKEAVLAKHQTGHNSGVIHAGIYYKPGSMKAKLCVEGLKLSYDYVCKKDIPHKKVGKLIVAQNEQQVSQLHDLYERGLKNKCPDIELVNKECIANYEPKCKGEKAIWSPWTGIVDWALVCRHFAEDFQKMGGDVFLDFEVAGFAEAIESKGKNELAPICVYSKNKYLNAKHVLTCAGLHSDRLAVMTGCGLSPRIVPFRGEYLLLKDSKKNLVSTNIYPVPDPRFPFLGVHFTPRVNGDIWLGPNAVLAFAREGYRWRDVNIRDCIEMAKFPGLYKLCFRYVIPGIKEAVKSLFYQLSVKELNKFIPGIETSDVKRGPAGVRAQALDNDGNLVDDFVFDNGTGTLGQRVLHCRNAPSPGATSSMAIAKFISDKLEKDFKF</sequence>